<dbReference type="AlphaFoldDB" id="A0A8R7P3I0"/>
<dbReference type="InterPro" id="IPR051201">
    <property type="entry name" value="Chloro_Bact_Ser_Proteases"/>
</dbReference>
<organism evidence="4 5">
    <name type="scientific">Triticum urartu</name>
    <name type="common">Red wild einkorn</name>
    <name type="synonym">Crithodium urartu</name>
    <dbReference type="NCBI Taxonomy" id="4572"/>
    <lineage>
        <taxon>Eukaryota</taxon>
        <taxon>Viridiplantae</taxon>
        <taxon>Streptophyta</taxon>
        <taxon>Embryophyta</taxon>
        <taxon>Tracheophyta</taxon>
        <taxon>Spermatophyta</taxon>
        <taxon>Magnoliopsida</taxon>
        <taxon>Liliopsida</taxon>
        <taxon>Poales</taxon>
        <taxon>Poaceae</taxon>
        <taxon>BOP clade</taxon>
        <taxon>Pooideae</taxon>
        <taxon>Triticodae</taxon>
        <taxon>Triticeae</taxon>
        <taxon>Triticinae</taxon>
        <taxon>Triticum</taxon>
    </lineage>
</organism>
<sequence>RPLRDLVPGPVAEAARRALAAAAGPLVVALASAALVLGDAGGASAFVVATPRKLQADELATVRLFKDNTPSVVYITNLAVRQDAFTLDVLEVPQGSGSGFVWDKLGHIVTNFHVIRGASDLRVTLADQSVYEAQVVGFDQDKDVAVLSIEAPKDKLRPLPVGVSADLLVGQKVYAIGNPVSASYT</sequence>
<dbReference type="InterPro" id="IPR001940">
    <property type="entry name" value="Peptidase_S1C"/>
</dbReference>
<dbReference type="Gramene" id="TuG1812G0100004470.01.T01">
    <property type="protein sequence ID" value="TuG1812G0100004470.01.T01"/>
    <property type="gene ID" value="TuG1812G0100004470.01"/>
</dbReference>
<evidence type="ECO:0000256" key="2">
    <source>
        <dbReference type="ARBA" id="ARBA00022670"/>
    </source>
</evidence>
<dbReference type="GO" id="GO:0006508">
    <property type="term" value="P:proteolysis"/>
    <property type="evidence" value="ECO:0007669"/>
    <property type="project" value="UniProtKB-KW"/>
</dbReference>
<keyword evidence="2" id="KW-0645">Protease</keyword>
<dbReference type="GO" id="GO:0004252">
    <property type="term" value="F:serine-type endopeptidase activity"/>
    <property type="evidence" value="ECO:0007669"/>
    <property type="project" value="InterPro"/>
</dbReference>
<dbReference type="FunFam" id="2.40.10.10:FF:000103">
    <property type="entry name" value="Protease Do-like 1, chloroplastic"/>
    <property type="match status" value="1"/>
</dbReference>
<proteinExistence type="inferred from homology"/>
<evidence type="ECO:0000256" key="1">
    <source>
        <dbReference type="ARBA" id="ARBA00010541"/>
    </source>
</evidence>
<dbReference type="PRINTS" id="PR00834">
    <property type="entry name" value="PROTEASES2C"/>
</dbReference>
<dbReference type="PANTHER" id="PTHR43343:SF2">
    <property type="entry name" value="PDZ DOMAIN-CONTAINING PROTEIN"/>
    <property type="match status" value="1"/>
</dbReference>
<dbReference type="EnsemblPlants" id="TuG1812G0100004470.01.T01">
    <property type="protein sequence ID" value="TuG1812G0100004470.01.T01"/>
    <property type="gene ID" value="TuG1812G0100004470.01"/>
</dbReference>
<dbReference type="InterPro" id="IPR043504">
    <property type="entry name" value="Peptidase_S1_PA_chymotrypsin"/>
</dbReference>
<dbReference type="Gene3D" id="2.40.10.10">
    <property type="entry name" value="Trypsin-like serine proteases"/>
    <property type="match status" value="1"/>
</dbReference>
<name>A0A8R7P3I0_TRIUA</name>
<evidence type="ECO:0000313" key="4">
    <source>
        <dbReference type="EnsemblPlants" id="TuG1812G0100004470.01.T01"/>
    </source>
</evidence>
<evidence type="ECO:0000313" key="5">
    <source>
        <dbReference type="Proteomes" id="UP000015106"/>
    </source>
</evidence>
<reference evidence="5" key="1">
    <citation type="journal article" date="2013" name="Nature">
        <title>Draft genome of the wheat A-genome progenitor Triticum urartu.</title>
        <authorList>
            <person name="Ling H.Q."/>
            <person name="Zhao S."/>
            <person name="Liu D."/>
            <person name="Wang J."/>
            <person name="Sun H."/>
            <person name="Zhang C."/>
            <person name="Fan H."/>
            <person name="Li D."/>
            <person name="Dong L."/>
            <person name="Tao Y."/>
            <person name="Gao C."/>
            <person name="Wu H."/>
            <person name="Li Y."/>
            <person name="Cui Y."/>
            <person name="Guo X."/>
            <person name="Zheng S."/>
            <person name="Wang B."/>
            <person name="Yu K."/>
            <person name="Liang Q."/>
            <person name="Yang W."/>
            <person name="Lou X."/>
            <person name="Chen J."/>
            <person name="Feng M."/>
            <person name="Jian J."/>
            <person name="Zhang X."/>
            <person name="Luo G."/>
            <person name="Jiang Y."/>
            <person name="Liu J."/>
            <person name="Wang Z."/>
            <person name="Sha Y."/>
            <person name="Zhang B."/>
            <person name="Wu H."/>
            <person name="Tang D."/>
            <person name="Shen Q."/>
            <person name="Xue P."/>
            <person name="Zou S."/>
            <person name="Wang X."/>
            <person name="Liu X."/>
            <person name="Wang F."/>
            <person name="Yang Y."/>
            <person name="An X."/>
            <person name="Dong Z."/>
            <person name="Zhang K."/>
            <person name="Zhang X."/>
            <person name="Luo M.C."/>
            <person name="Dvorak J."/>
            <person name="Tong Y."/>
            <person name="Wang J."/>
            <person name="Yang H."/>
            <person name="Li Z."/>
            <person name="Wang D."/>
            <person name="Zhang A."/>
            <person name="Wang J."/>
        </authorList>
    </citation>
    <scope>NUCLEOTIDE SEQUENCE</scope>
    <source>
        <strain evidence="5">cv. G1812</strain>
    </source>
</reference>
<keyword evidence="5" id="KW-1185">Reference proteome</keyword>
<dbReference type="InterPro" id="IPR009003">
    <property type="entry name" value="Peptidase_S1_PA"/>
</dbReference>
<keyword evidence="3" id="KW-0378">Hydrolase</keyword>
<dbReference type="Pfam" id="PF13365">
    <property type="entry name" value="Trypsin_2"/>
    <property type="match status" value="1"/>
</dbReference>
<dbReference type="Proteomes" id="UP000015106">
    <property type="component" value="Chromosome 1"/>
</dbReference>
<dbReference type="PANTHER" id="PTHR43343">
    <property type="entry name" value="PEPTIDASE S12"/>
    <property type="match status" value="1"/>
</dbReference>
<dbReference type="SUPFAM" id="SSF50494">
    <property type="entry name" value="Trypsin-like serine proteases"/>
    <property type="match status" value="1"/>
</dbReference>
<reference evidence="4" key="2">
    <citation type="submission" date="2018-03" db="EMBL/GenBank/DDBJ databases">
        <title>The Triticum urartu genome reveals the dynamic nature of wheat genome evolution.</title>
        <authorList>
            <person name="Ling H."/>
            <person name="Ma B."/>
            <person name="Shi X."/>
            <person name="Liu H."/>
            <person name="Dong L."/>
            <person name="Sun H."/>
            <person name="Cao Y."/>
            <person name="Gao Q."/>
            <person name="Zheng S."/>
            <person name="Li Y."/>
            <person name="Yu Y."/>
            <person name="Du H."/>
            <person name="Qi M."/>
            <person name="Li Y."/>
            <person name="Yu H."/>
            <person name="Cui Y."/>
            <person name="Wang N."/>
            <person name="Chen C."/>
            <person name="Wu H."/>
            <person name="Zhao Y."/>
            <person name="Zhang J."/>
            <person name="Li Y."/>
            <person name="Zhou W."/>
            <person name="Zhang B."/>
            <person name="Hu W."/>
            <person name="Eijk M."/>
            <person name="Tang J."/>
            <person name="Witsenboer H."/>
            <person name="Zhao S."/>
            <person name="Li Z."/>
            <person name="Zhang A."/>
            <person name="Wang D."/>
            <person name="Liang C."/>
        </authorList>
    </citation>
    <scope>NUCLEOTIDE SEQUENCE [LARGE SCALE GENOMIC DNA]</scope>
    <source>
        <strain evidence="4">cv. G1812</strain>
    </source>
</reference>
<evidence type="ECO:0008006" key="6">
    <source>
        <dbReference type="Google" id="ProtNLM"/>
    </source>
</evidence>
<protein>
    <recommendedName>
        <fullName evidence="6">Protease Do-like 1, chloroplastic</fullName>
    </recommendedName>
</protein>
<reference evidence="4" key="3">
    <citation type="submission" date="2022-06" db="UniProtKB">
        <authorList>
            <consortium name="EnsemblPlants"/>
        </authorList>
    </citation>
    <scope>IDENTIFICATION</scope>
</reference>
<comment type="similarity">
    <text evidence="1">Belongs to the peptidase S1C family.</text>
</comment>
<accession>A0A8R7P3I0</accession>
<evidence type="ECO:0000256" key="3">
    <source>
        <dbReference type="ARBA" id="ARBA00022801"/>
    </source>
</evidence>